<name>A0A1B1MQN9_STRLN</name>
<dbReference type="SMART" id="SM00418">
    <property type="entry name" value="HTH_ARSR"/>
    <property type="match status" value="1"/>
</dbReference>
<feature type="domain" description="HTH arsR-type" evidence="1">
    <location>
        <begin position="256"/>
        <end position="330"/>
    </location>
</feature>
<dbReference type="GO" id="GO:0003700">
    <property type="term" value="F:DNA-binding transcription factor activity"/>
    <property type="evidence" value="ECO:0007669"/>
    <property type="project" value="InterPro"/>
</dbReference>
<dbReference type="InterPro" id="IPR001845">
    <property type="entry name" value="HTH_ArsR_DNA-bd_dom"/>
</dbReference>
<sequence>MTAERIVRLGPLEQVQVDVVRHPGATLFTLLLGVLGDHPVDVPDLWRRTVHDSAPAAAVPLVRTLLSTAHVVIPDSLALTSELRSTKMSATLDQLMSLSSDEFADDMAAQSPVSPPPALRRVLDSPRDYLTAYQHVVTSVWEAFEPLWKRADGLIGREMERVGLATVTGSLAPVLAGLNSKVLYRDGVLQLPPCDPGAPAELGNRRLIFMPLASGHRAGLYDAVHPEHFWIGYPLPGLGHITGASPDSPAPADAALVLILGAVRAAILRQLTRQPAVGELARSLHISPSTATYHCDQLAAAGLLERERHGQHVRLRATARGMALLELLSATPAD</sequence>
<keyword evidence="3" id="KW-1185">Reference proteome</keyword>
<dbReference type="AlphaFoldDB" id="A0A1B1MQN9"/>
<dbReference type="RefSeq" id="WP_067444637.1">
    <property type="nucleotide sequence ID" value="NZ_CP016438.1"/>
</dbReference>
<dbReference type="CDD" id="cd00090">
    <property type="entry name" value="HTH_ARSR"/>
    <property type="match status" value="1"/>
</dbReference>
<proteinExistence type="predicted"/>
<dbReference type="PATRIC" id="fig|1915.4.peg.9468"/>
<reference evidence="2 3" key="1">
    <citation type="submission" date="2016-07" db="EMBL/GenBank/DDBJ databases">
        <title>Enhancement of antibiotic productionsby engineered nitrateutilization in actinobacteria.</title>
        <authorList>
            <person name="Meng S.C."/>
        </authorList>
    </citation>
    <scope>NUCLEOTIDE SEQUENCE [LARGE SCALE GENOMIC DNA]</scope>
    <source>
        <strain evidence="2 3">NRRL 2936</strain>
    </source>
</reference>
<gene>
    <name evidence="2" type="ORF">SLINC_8558</name>
</gene>
<dbReference type="EMBL" id="CP016438">
    <property type="protein sequence ID" value="ANS70782.1"/>
    <property type="molecule type" value="Genomic_DNA"/>
</dbReference>
<organism evidence="2 3">
    <name type="scientific">Streptomyces lincolnensis</name>
    <dbReference type="NCBI Taxonomy" id="1915"/>
    <lineage>
        <taxon>Bacteria</taxon>
        <taxon>Bacillati</taxon>
        <taxon>Actinomycetota</taxon>
        <taxon>Actinomycetes</taxon>
        <taxon>Kitasatosporales</taxon>
        <taxon>Streptomycetaceae</taxon>
        <taxon>Streptomyces</taxon>
    </lineage>
</organism>
<dbReference type="KEGG" id="sls:SLINC_8558"/>
<dbReference type="InterPro" id="IPR000835">
    <property type="entry name" value="HTH_MarR-typ"/>
</dbReference>
<dbReference type="STRING" id="1915.SLINC_8558"/>
<dbReference type="SUPFAM" id="SSF46785">
    <property type="entry name" value="Winged helix' DNA-binding domain"/>
    <property type="match status" value="1"/>
</dbReference>
<dbReference type="Pfam" id="PF12802">
    <property type="entry name" value="MarR_2"/>
    <property type="match status" value="1"/>
</dbReference>
<dbReference type="InterPro" id="IPR036388">
    <property type="entry name" value="WH-like_DNA-bd_sf"/>
</dbReference>
<evidence type="ECO:0000313" key="2">
    <source>
        <dbReference type="EMBL" id="ANS70782.1"/>
    </source>
</evidence>
<dbReference type="InterPro" id="IPR011991">
    <property type="entry name" value="ArsR-like_HTH"/>
</dbReference>
<dbReference type="Proteomes" id="UP000092598">
    <property type="component" value="Chromosome"/>
</dbReference>
<accession>A0A1B1MQN9</accession>
<protein>
    <recommendedName>
        <fullName evidence="1">HTH arsR-type domain-containing protein</fullName>
    </recommendedName>
</protein>
<dbReference type="Gene3D" id="1.10.10.10">
    <property type="entry name" value="Winged helix-like DNA-binding domain superfamily/Winged helix DNA-binding domain"/>
    <property type="match status" value="1"/>
</dbReference>
<evidence type="ECO:0000313" key="3">
    <source>
        <dbReference type="Proteomes" id="UP000092598"/>
    </source>
</evidence>
<evidence type="ECO:0000259" key="1">
    <source>
        <dbReference type="SMART" id="SM00418"/>
    </source>
</evidence>
<dbReference type="InterPro" id="IPR036390">
    <property type="entry name" value="WH_DNA-bd_sf"/>
</dbReference>